<gene>
    <name evidence="2" type="ORF">MAR_033374</name>
</gene>
<feature type="chain" id="PRO_5047509425" evidence="1">
    <location>
        <begin position="33"/>
        <end position="147"/>
    </location>
</feature>
<keyword evidence="3" id="KW-1185">Reference proteome</keyword>
<reference evidence="2" key="1">
    <citation type="submission" date="2022-11" db="EMBL/GenBank/DDBJ databases">
        <title>Centuries of genome instability and evolution in soft-shell clam transmissible cancer (bioRxiv).</title>
        <authorList>
            <person name="Hart S.F.M."/>
            <person name="Yonemitsu M.A."/>
            <person name="Giersch R.M."/>
            <person name="Beal B.F."/>
            <person name="Arriagada G."/>
            <person name="Davis B.W."/>
            <person name="Ostrander E.A."/>
            <person name="Goff S.P."/>
            <person name="Metzger M.J."/>
        </authorList>
    </citation>
    <scope>NUCLEOTIDE SEQUENCE</scope>
    <source>
        <strain evidence="2">MELC-2E11</strain>
        <tissue evidence="2">Siphon/mantle</tissue>
    </source>
</reference>
<protein>
    <submittedName>
        <fullName evidence="2">Uncharacterized protein</fullName>
    </submittedName>
</protein>
<proteinExistence type="predicted"/>
<sequence length="147" mass="16781">MMYDFQTIAQYTCLSCALASLCILCQVSYTVSEYSPYETYSSSDIRNLFSPQSGYDDVNKYDVNKEDEYLPVDKSVTFNNDFPQVTFPEARVSRKAIKLSRFIGKSANKSCDLMHSLNLDSHGENPSGMVSETIRQLVLLLWRKTQK</sequence>
<name>A0ABY7G8T6_MYAAR</name>
<evidence type="ECO:0000313" key="2">
    <source>
        <dbReference type="EMBL" id="WAR30832.1"/>
    </source>
</evidence>
<dbReference type="EMBL" id="CP111028">
    <property type="protein sequence ID" value="WAR30832.1"/>
    <property type="molecule type" value="Genomic_DNA"/>
</dbReference>
<evidence type="ECO:0000256" key="1">
    <source>
        <dbReference type="SAM" id="SignalP"/>
    </source>
</evidence>
<accession>A0ABY7G8T6</accession>
<evidence type="ECO:0000313" key="3">
    <source>
        <dbReference type="Proteomes" id="UP001164746"/>
    </source>
</evidence>
<organism evidence="2 3">
    <name type="scientific">Mya arenaria</name>
    <name type="common">Soft-shell clam</name>
    <dbReference type="NCBI Taxonomy" id="6604"/>
    <lineage>
        <taxon>Eukaryota</taxon>
        <taxon>Metazoa</taxon>
        <taxon>Spiralia</taxon>
        <taxon>Lophotrochozoa</taxon>
        <taxon>Mollusca</taxon>
        <taxon>Bivalvia</taxon>
        <taxon>Autobranchia</taxon>
        <taxon>Heteroconchia</taxon>
        <taxon>Euheterodonta</taxon>
        <taxon>Imparidentia</taxon>
        <taxon>Neoheterodontei</taxon>
        <taxon>Myida</taxon>
        <taxon>Myoidea</taxon>
        <taxon>Myidae</taxon>
        <taxon>Mya</taxon>
    </lineage>
</organism>
<feature type="signal peptide" evidence="1">
    <location>
        <begin position="1"/>
        <end position="32"/>
    </location>
</feature>
<dbReference type="Proteomes" id="UP001164746">
    <property type="component" value="Chromosome 17"/>
</dbReference>
<keyword evidence="1" id="KW-0732">Signal</keyword>